<evidence type="ECO:0000313" key="3">
    <source>
        <dbReference type="Proteomes" id="UP000053911"/>
    </source>
</evidence>
<reference evidence="3" key="1">
    <citation type="journal article" date="2015" name="MBio">
        <title>Genome-Resolved Metagenomic Analysis Reveals Roles for Candidate Phyla and Other Microbial Community Members in Biogeochemical Transformations in Oil Reservoirs.</title>
        <authorList>
            <person name="Hu P."/>
            <person name="Tom L."/>
            <person name="Singh A."/>
            <person name="Thomas B.C."/>
            <person name="Baker B.J."/>
            <person name="Piceno Y.M."/>
            <person name="Andersen G.L."/>
            <person name="Banfield J.F."/>
        </authorList>
    </citation>
    <scope>NUCLEOTIDE SEQUENCE [LARGE SCALE GENOMIC DNA]</scope>
</reference>
<dbReference type="PATRIC" id="fig|172049.5.peg.1946"/>
<dbReference type="RefSeq" id="WP_349264299.1">
    <property type="nucleotide sequence ID" value="NZ_LGFD01000017.1"/>
</dbReference>
<evidence type="ECO:0000256" key="1">
    <source>
        <dbReference type="SAM" id="Phobius"/>
    </source>
</evidence>
<keyword evidence="1" id="KW-1133">Transmembrane helix</keyword>
<dbReference type="AlphaFoldDB" id="A0A117L1B0"/>
<name>A0A117L1B0_9EURY</name>
<proteinExistence type="predicted"/>
<comment type="caution">
    <text evidence="2">The sequence shown here is derived from an EMBL/GenBank/DDBJ whole genome shotgun (WGS) entry which is preliminary data.</text>
</comment>
<accession>A0A117L1B0</accession>
<organism evidence="2 3">
    <name type="scientific">Thermococcus sibiricus</name>
    <dbReference type="NCBI Taxonomy" id="172049"/>
    <lineage>
        <taxon>Archaea</taxon>
        <taxon>Methanobacteriati</taxon>
        <taxon>Methanobacteriota</taxon>
        <taxon>Thermococci</taxon>
        <taxon>Thermococcales</taxon>
        <taxon>Thermococcaceae</taxon>
        <taxon>Thermococcus</taxon>
    </lineage>
</organism>
<protein>
    <submittedName>
        <fullName evidence="2">Putative membrane-bound dolichyl-phosphate-mannose-protein mannosyltransferase</fullName>
    </submittedName>
</protein>
<feature type="transmembrane region" description="Helical" evidence="1">
    <location>
        <begin position="15"/>
        <end position="32"/>
    </location>
</feature>
<dbReference type="GO" id="GO:0016757">
    <property type="term" value="F:glycosyltransferase activity"/>
    <property type="evidence" value="ECO:0007669"/>
    <property type="project" value="UniProtKB-KW"/>
</dbReference>
<keyword evidence="2" id="KW-0328">Glycosyltransferase</keyword>
<evidence type="ECO:0000313" key="2">
    <source>
        <dbReference type="EMBL" id="KUK17681.1"/>
    </source>
</evidence>
<dbReference type="EMBL" id="LGFD01000017">
    <property type="protein sequence ID" value="KUK17681.1"/>
    <property type="molecule type" value="Genomic_DNA"/>
</dbReference>
<gene>
    <name evidence="2" type="ORF">XD54_1046</name>
</gene>
<keyword evidence="1" id="KW-0812">Transmembrane</keyword>
<keyword evidence="1" id="KW-0472">Membrane</keyword>
<sequence>MKFSGIKMMGMKKKLYFALVALIILGTFWYSYEKASSTELHDYIGDEVWYIPAARNVLHRLGIELHYVNKTTNSEGINIISTGTIIKGYVKVSVLGFEFERPYTRNVNPQTLPFYQNLG</sequence>
<dbReference type="Proteomes" id="UP000053911">
    <property type="component" value="Unassembled WGS sequence"/>
</dbReference>
<keyword evidence="2" id="KW-0808">Transferase</keyword>